<name>A0AAV4X0H1_9ARAC</name>
<protein>
    <submittedName>
        <fullName evidence="2">Uncharacterized protein</fullName>
    </submittedName>
</protein>
<dbReference type="Proteomes" id="UP001054837">
    <property type="component" value="Unassembled WGS sequence"/>
</dbReference>
<accession>A0AAV4X0H1</accession>
<evidence type="ECO:0000313" key="3">
    <source>
        <dbReference type="Proteomes" id="UP001054837"/>
    </source>
</evidence>
<gene>
    <name evidence="2" type="ORF">CDAR_125481</name>
</gene>
<feature type="compositionally biased region" description="Basic residues" evidence="1">
    <location>
        <begin position="77"/>
        <end position="89"/>
    </location>
</feature>
<sequence>MCTYPSTSCMFLCDLVDLSYPNNVFFLFSAITWRHKFCSTCHLHSQCLRKKANEMNNRQAWRRKALNAVVGTTRQTRPNKRIPQKKRKIRDKDSGNKVDDIAWHTLL</sequence>
<feature type="region of interest" description="Disordered" evidence="1">
    <location>
        <begin position="73"/>
        <end position="95"/>
    </location>
</feature>
<proteinExistence type="predicted"/>
<keyword evidence="3" id="KW-1185">Reference proteome</keyword>
<comment type="caution">
    <text evidence="2">The sequence shown here is derived from an EMBL/GenBank/DDBJ whole genome shotgun (WGS) entry which is preliminary data.</text>
</comment>
<organism evidence="2 3">
    <name type="scientific">Caerostris darwini</name>
    <dbReference type="NCBI Taxonomy" id="1538125"/>
    <lineage>
        <taxon>Eukaryota</taxon>
        <taxon>Metazoa</taxon>
        <taxon>Ecdysozoa</taxon>
        <taxon>Arthropoda</taxon>
        <taxon>Chelicerata</taxon>
        <taxon>Arachnida</taxon>
        <taxon>Araneae</taxon>
        <taxon>Araneomorphae</taxon>
        <taxon>Entelegynae</taxon>
        <taxon>Araneoidea</taxon>
        <taxon>Araneidae</taxon>
        <taxon>Caerostris</taxon>
    </lineage>
</organism>
<reference evidence="2 3" key="1">
    <citation type="submission" date="2021-06" db="EMBL/GenBank/DDBJ databases">
        <title>Caerostris darwini draft genome.</title>
        <authorList>
            <person name="Kono N."/>
            <person name="Arakawa K."/>
        </authorList>
    </citation>
    <scope>NUCLEOTIDE SEQUENCE [LARGE SCALE GENOMIC DNA]</scope>
</reference>
<dbReference type="AlphaFoldDB" id="A0AAV4X0H1"/>
<dbReference type="EMBL" id="BPLQ01015510">
    <property type="protein sequence ID" value="GIY88602.1"/>
    <property type="molecule type" value="Genomic_DNA"/>
</dbReference>
<evidence type="ECO:0000313" key="2">
    <source>
        <dbReference type="EMBL" id="GIY88602.1"/>
    </source>
</evidence>
<evidence type="ECO:0000256" key="1">
    <source>
        <dbReference type="SAM" id="MobiDB-lite"/>
    </source>
</evidence>